<evidence type="ECO:0000313" key="2">
    <source>
        <dbReference type="Proteomes" id="UP000824334"/>
    </source>
</evidence>
<sequence>MHDRVILVVALGLGISACDRIPGTPTNAARDAVTASLFDPYSAKLRYLATTPKAVCGVVNAKNRMGAYVGETAFIAPRDGGRVALFHDAPSINDYATWSRNSEGEAGRSAYQRLEDGCAFPERWQFDCQMHWLGPEGDHKVCDAWRRRDYDALINLREETYRR</sequence>
<protein>
    <recommendedName>
        <fullName evidence="3">Lipoprotein</fullName>
    </recommendedName>
</protein>
<reference evidence="1 2" key="1">
    <citation type="submission" date="2021-07" db="EMBL/GenBank/DDBJ databases">
        <title>Isolation and characterization of bacteria from a gold mining with a capacity of golden bioaccumulation.</title>
        <authorList>
            <person name="Yang X.J."/>
        </authorList>
    </citation>
    <scope>NUCLEOTIDE SEQUENCE [LARGE SCALE GENOMIC DNA]</scope>
    <source>
        <strain evidence="1 2">Au29</strain>
    </source>
</reference>
<evidence type="ECO:0000313" key="1">
    <source>
        <dbReference type="EMBL" id="QYC10588.1"/>
    </source>
</evidence>
<dbReference type="PROSITE" id="PS51257">
    <property type="entry name" value="PROKAR_LIPOPROTEIN"/>
    <property type="match status" value="1"/>
</dbReference>
<evidence type="ECO:0008006" key="3">
    <source>
        <dbReference type="Google" id="ProtNLM"/>
    </source>
</evidence>
<dbReference type="Proteomes" id="UP000824334">
    <property type="component" value="Chromosome"/>
</dbReference>
<organism evidence="1 2">
    <name type="scientific">Brevundimonas nasdae</name>
    <dbReference type="NCBI Taxonomy" id="172043"/>
    <lineage>
        <taxon>Bacteria</taxon>
        <taxon>Pseudomonadati</taxon>
        <taxon>Pseudomonadota</taxon>
        <taxon>Alphaproteobacteria</taxon>
        <taxon>Caulobacterales</taxon>
        <taxon>Caulobacteraceae</taxon>
        <taxon>Brevundimonas</taxon>
    </lineage>
</organism>
<dbReference type="RefSeq" id="WP_219353339.1">
    <property type="nucleotide sequence ID" value="NZ_CP080034.1"/>
</dbReference>
<accession>A0ABX8TKI0</accession>
<proteinExistence type="predicted"/>
<dbReference type="EMBL" id="CP080034">
    <property type="protein sequence ID" value="QYC10588.1"/>
    <property type="molecule type" value="Genomic_DNA"/>
</dbReference>
<gene>
    <name evidence="1" type="ORF">KWG56_00750</name>
</gene>
<name>A0ABX8TKI0_9CAUL</name>
<keyword evidence="2" id="KW-1185">Reference proteome</keyword>
<dbReference type="GeneID" id="94373773"/>